<gene>
    <name evidence="2" type="ORF">CLSPO_c03560</name>
</gene>
<dbReference type="Pfam" id="PF17118">
    <property type="entry name" value="DUF5105"/>
    <property type="match status" value="1"/>
</dbReference>
<feature type="domain" description="DUF5105" evidence="1">
    <location>
        <begin position="55"/>
        <end position="196"/>
    </location>
</feature>
<proteinExistence type="predicted"/>
<dbReference type="GeneID" id="92937120"/>
<dbReference type="EMBL" id="CP009225">
    <property type="protein sequence ID" value="AKC61086.1"/>
    <property type="molecule type" value="Genomic_DNA"/>
</dbReference>
<accession>A0A7U4XSR8</accession>
<keyword evidence="2" id="KW-0449">Lipoprotein</keyword>
<evidence type="ECO:0000313" key="2">
    <source>
        <dbReference type="EMBL" id="AKC61086.1"/>
    </source>
</evidence>
<protein>
    <submittedName>
        <fullName evidence="2">Putative lipoprotein</fullName>
    </submittedName>
</protein>
<dbReference type="InterPro" id="IPR031343">
    <property type="entry name" value="DUF5105"/>
</dbReference>
<reference evidence="2 3" key="1">
    <citation type="journal article" date="2015" name="PLoS ONE">
        <title>A universal mariner transposon system for forward genetic studies in the genus clostridium.</title>
        <authorList>
            <person name="Zhang Y."/>
            <person name="Grosse-Honebrink A."/>
            <person name="Minton N.P."/>
        </authorList>
    </citation>
    <scope>NUCLEOTIDE SEQUENCE [LARGE SCALE GENOMIC DNA]</scope>
    <source>
        <strain evidence="2 3">NCIMB 10696</strain>
    </source>
</reference>
<organism evidence="2 3">
    <name type="scientific">Clostridium sporogenes</name>
    <dbReference type="NCBI Taxonomy" id="1509"/>
    <lineage>
        <taxon>Bacteria</taxon>
        <taxon>Bacillati</taxon>
        <taxon>Bacillota</taxon>
        <taxon>Clostridia</taxon>
        <taxon>Eubacteriales</taxon>
        <taxon>Clostridiaceae</taxon>
        <taxon>Clostridium</taxon>
    </lineage>
</organism>
<dbReference type="RefSeq" id="WP_033057902.1">
    <property type="nucleotide sequence ID" value="NZ_CP009225.1"/>
</dbReference>
<dbReference type="AlphaFoldDB" id="A0A7U4XSR8"/>
<dbReference type="Proteomes" id="UP000033052">
    <property type="component" value="Chromosome"/>
</dbReference>
<dbReference type="PROSITE" id="PS51257">
    <property type="entry name" value="PROKAR_LIPOPROTEIN"/>
    <property type="match status" value="1"/>
</dbReference>
<evidence type="ECO:0000259" key="1">
    <source>
        <dbReference type="Pfam" id="PF17118"/>
    </source>
</evidence>
<name>A0A7U4XSR8_CLOSG</name>
<dbReference type="KEGG" id="cld:CLSPO_c03560"/>
<sequence>MKKAKKGLILSLILLFIPVMVIGCSSKPKVGADETAKILFDFYIKGNKEALTKIDLPKDKIEEISKMQKERTIQTLKTNFTTQGVKVSDEKIKQIYTARVEALKKLSAKAEIVSQNDESATVKIKMTYINEVALDEKAGKDAAEEIKKSNITDRQEAINKGIDIYIQNLIKEYKNVKPSSDMKEQTSKFVIKDKTWMPEDNNGFALGIGKMTIGLK</sequence>
<evidence type="ECO:0000313" key="3">
    <source>
        <dbReference type="Proteomes" id="UP000033052"/>
    </source>
</evidence>